<feature type="compositionally biased region" description="Polar residues" evidence="1">
    <location>
        <begin position="64"/>
        <end position="74"/>
    </location>
</feature>
<gene>
    <name evidence="2" type="ORF">AVEN_35_1</name>
</gene>
<feature type="non-terminal residue" evidence="2">
    <location>
        <position position="1"/>
    </location>
</feature>
<name>A0A4Y2TBZ1_ARAVE</name>
<protein>
    <submittedName>
        <fullName evidence="2">Uncharacterized protein</fullName>
    </submittedName>
</protein>
<proteinExistence type="predicted"/>
<evidence type="ECO:0000313" key="3">
    <source>
        <dbReference type="Proteomes" id="UP000499080"/>
    </source>
</evidence>
<reference evidence="2 3" key="1">
    <citation type="journal article" date="2019" name="Sci. Rep.">
        <title>Orb-weaving spider Araneus ventricosus genome elucidates the spidroin gene catalogue.</title>
        <authorList>
            <person name="Kono N."/>
            <person name="Nakamura H."/>
            <person name="Ohtoshi R."/>
            <person name="Moran D.A.P."/>
            <person name="Shinohara A."/>
            <person name="Yoshida Y."/>
            <person name="Fujiwara M."/>
            <person name="Mori M."/>
            <person name="Tomita M."/>
            <person name="Arakawa K."/>
        </authorList>
    </citation>
    <scope>NUCLEOTIDE SEQUENCE [LARGE SCALE GENOMIC DNA]</scope>
</reference>
<accession>A0A4Y2TBZ1</accession>
<dbReference type="EMBL" id="BGPR01026888">
    <property type="protein sequence ID" value="GBN96956.1"/>
    <property type="molecule type" value="Genomic_DNA"/>
</dbReference>
<evidence type="ECO:0000256" key="1">
    <source>
        <dbReference type="SAM" id="MobiDB-lite"/>
    </source>
</evidence>
<feature type="region of interest" description="Disordered" evidence="1">
    <location>
        <begin position="58"/>
        <end position="81"/>
    </location>
</feature>
<dbReference type="AlphaFoldDB" id="A0A4Y2TBZ1"/>
<keyword evidence="3" id="KW-1185">Reference proteome</keyword>
<sequence length="81" mass="8996">IPSIICWTPYHQYIISVFLWDPMTTWAEPAMTSSSSLGSSDSCAQPRHLACAFQSEKRGVPCPSQHSKQSSKFEPSSLLVH</sequence>
<evidence type="ECO:0000313" key="2">
    <source>
        <dbReference type="EMBL" id="GBN96956.1"/>
    </source>
</evidence>
<dbReference type="Proteomes" id="UP000499080">
    <property type="component" value="Unassembled WGS sequence"/>
</dbReference>
<comment type="caution">
    <text evidence="2">The sequence shown here is derived from an EMBL/GenBank/DDBJ whole genome shotgun (WGS) entry which is preliminary data.</text>
</comment>
<organism evidence="2 3">
    <name type="scientific">Araneus ventricosus</name>
    <name type="common">Orbweaver spider</name>
    <name type="synonym">Epeira ventricosa</name>
    <dbReference type="NCBI Taxonomy" id="182803"/>
    <lineage>
        <taxon>Eukaryota</taxon>
        <taxon>Metazoa</taxon>
        <taxon>Ecdysozoa</taxon>
        <taxon>Arthropoda</taxon>
        <taxon>Chelicerata</taxon>
        <taxon>Arachnida</taxon>
        <taxon>Araneae</taxon>
        <taxon>Araneomorphae</taxon>
        <taxon>Entelegynae</taxon>
        <taxon>Araneoidea</taxon>
        <taxon>Araneidae</taxon>
        <taxon>Araneus</taxon>
    </lineage>
</organism>